<name>A0A1H4HSC6_9BURK</name>
<dbReference type="EMBL" id="FNRQ01000015">
    <property type="protein sequence ID" value="SEB24739.1"/>
    <property type="molecule type" value="Genomic_DNA"/>
</dbReference>
<sequence length="75" mass="8494">MNGRLMADDDLVRVTGKRRYSKQADWFKHEFGVDVTRAADGKLVMTWIQFDALLAKKNGTATDGRTAQPVELCYD</sequence>
<protein>
    <submittedName>
        <fullName evidence="1">Uncharacterized protein</fullName>
    </submittedName>
</protein>
<dbReference type="Proteomes" id="UP000198638">
    <property type="component" value="Unassembled WGS sequence"/>
</dbReference>
<keyword evidence="2" id="KW-1185">Reference proteome</keyword>
<organism evidence="1 2">
    <name type="scientific">Paraburkholderia sartisoli</name>
    <dbReference type="NCBI Taxonomy" id="83784"/>
    <lineage>
        <taxon>Bacteria</taxon>
        <taxon>Pseudomonadati</taxon>
        <taxon>Pseudomonadota</taxon>
        <taxon>Betaproteobacteria</taxon>
        <taxon>Burkholderiales</taxon>
        <taxon>Burkholderiaceae</taxon>
        <taxon>Paraburkholderia</taxon>
    </lineage>
</organism>
<dbReference type="OrthoDB" id="9033638at2"/>
<evidence type="ECO:0000313" key="1">
    <source>
        <dbReference type="EMBL" id="SEB24739.1"/>
    </source>
</evidence>
<evidence type="ECO:0000313" key="2">
    <source>
        <dbReference type="Proteomes" id="UP000198638"/>
    </source>
</evidence>
<gene>
    <name evidence="1" type="ORF">SAMN05192564_1154</name>
</gene>
<reference evidence="2" key="1">
    <citation type="submission" date="2016-10" db="EMBL/GenBank/DDBJ databases">
        <authorList>
            <person name="Varghese N."/>
            <person name="Submissions S."/>
        </authorList>
    </citation>
    <scope>NUCLEOTIDE SEQUENCE [LARGE SCALE GENOMIC DNA]</scope>
    <source>
        <strain evidence="2">LMG 24000</strain>
    </source>
</reference>
<dbReference type="STRING" id="83784.SAMN05192564_1154"/>
<accession>A0A1H4HSC6</accession>
<dbReference type="RefSeq" id="WP_090538159.1">
    <property type="nucleotide sequence ID" value="NZ_FNRQ01000015.1"/>
</dbReference>
<proteinExistence type="predicted"/>
<dbReference type="AlphaFoldDB" id="A0A1H4HSC6"/>